<sequence>MATAALALTSFAVGVGLHVVVFRHGEWDLEASNLGVLAVAAPFAVAVGVDMVSQRVGASSSSSPVRSSETLWVTGKTATTLVAICILGIYTSMLVYRAFFHRLGRFPGPFGARLSHFWIAAKGVQSGKEFAVLKQLHGTHGDVVRLGPQTLSICDPRALEVIHGAGTKCTKAPWYNCLHPMYSLLTDRVGAAHRQRRKAWEQSFSTKSLRVYEPRVAFWTDKLLANISAQLQKPVNMGLWLNFYSFDVMGDLSLGESFGMLDRSEPHWVMHSLHAFMISLAMFSHCTWMLLLVQKLPVISAESAKFKNWVAMMVDKRMKNPPANQDLYSFILDDFYAKETPTKQERMNLNADGVLSTIAGSDTTAAALTCLFAELATHPTAVRQIQQEVDSLCTTTTAAAEPDNYALSQLPYLQACLNEVLRLYPAVPSGIQRFTPPGGLKIGDDLFIPGDTIVQTPQYVFHRDARNFPRPDEFIPERWTTQPELIQNGSVYSPFSIGKLS</sequence>
<name>A0A2T3AG78_9PEZI</name>
<dbReference type="OrthoDB" id="6692864at2759"/>
<dbReference type="STRING" id="2025994.A0A2T3AG78"/>
<comment type="subcellular location">
    <subcellularLocation>
        <location evidence="2">Membrane</location>
    </subcellularLocation>
</comment>
<evidence type="ECO:0000256" key="5">
    <source>
        <dbReference type="ARBA" id="ARBA00022692"/>
    </source>
</evidence>
<evidence type="ECO:0000256" key="6">
    <source>
        <dbReference type="ARBA" id="ARBA00022723"/>
    </source>
</evidence>
<evidence type="ECO:0000256" key="1">
    <source>
        <dbReference type="ARBA" id="ARBA00001971"/>
    </source>
</evidence>
<dbReference type="GO" id="GO:0020037">
    <property type="term" value="F:heme binding"/>
    <property type="evidence" value="ECO:0007669"/>
    <property type="project" value="InterPro"/>
</dbReference>
<feature type="non-terminal residue" evidence="13">
    <location>
        <position position="501"/>
    </location>
</feature>
<feature type="transmembrane region" description="Helical" evidence="12">
    <location>
        <begin position="6"/>
        <end position="22"/>
    </location>
</feature>
<comment type="similarity">
    <text evidence="3">Belongs to the cytochrome P450 family.</text>
</comment>
<keyword evidence="14" id="KW-1185">Reference proteome</keyword>
<dbReference type="InterPro" id="IPR050121">
    <property type="entry name" value="Cytochrome_P450_monoxygenase"/>
</dbReference>
<evidence type="ECO:0000256" key="10">
    <source>
        <dbReference type="ARBA" id="ARBA00023033"/>
    </source>
</evidence>
<gene>
    <name evidence="13" type="ORF">BD289DRAFT_362827</name>
</gene>
<dbReference type="AlphaFoldDB" id="A0A2T3AG78"/>
<keyword evidence="10" id="KW-0503">Monooxygenase</keyword>
<evidence type="ECO:0000256" key="7">
    <source>
        <dbReference type="ARBA" id="ARBA00022989"/>
    </source>
</evidence>
<dbReference type="CDD" id="cd11061">
    <property type="entry name" value="CYP67-like"/>
    <property type="match status" value="1"/>
</dbReference>
<protein>
    <submittedName>
        <fullName evidence="13">Averantin oxidoreductase</fullName>
    </submittedName>
</protein>
<dbReference type="Proteomes" id="UP000241462">
    <property type="component" value="Unassembled WGS sequence"/>
</dbReference>
<dbReference type="GO" id="GO:0016020">
    <property type="term" value="C:membrane"/>
    <property type="evidence" value="ECO:0007669"/>
    <property type="project" value="UniProtKB-SubCell"/>
</dbReference>
<dbReference type="Pfam" id="PF00067">
    <property type="entry name" value="p450"/>
    <property type="match status" value="1"/>
</dbReference>
<proteinExistence type="inferred from homology"/>
<dbReference type="Gene3D" id="1.10.630.10">
    <property type="entry name" value="Cytochrome P450"/>
    <property type="match status" value="1"/>
</dbReference>
<accession>A0A2T3AG78</accession>
<comment type="cofactor">
    <cofactor evidence="1">
        <name>heme</name>
        <dbReference type="ChEBI" id="CHEBI:30413"/>
    </cofactor>
</comment>
<dbReference type="PRINTS" id="PR00463">
    <property type="entry name" value="EP450I"/>
</dbReference>
<feature type="transmembrane region" description="Helical" evidence="12">
    <location>
        <begin position="34"/>
        <end position="53"/>
    </location>
</feature>
<keyword evidence="6" id="KW-0479">Metal-binding</keyword>
<keyword evidence="11 12" id="KW-0472">Membrane</keyword>
<evidence type="ECO:0000313" key="13">
    <source>
        <dbReference type="EMBL" id="PSR97179.1"/>
    </source>
</evidence>
<evidence type="ECO:0000256" key="11">
    <source>
        <dbReference type="ARBA" id="ARBA00023136"/>
    </source>
</evidence>
<keyword evidence="8" id="KW-0560">Oxidoreductase</keyword>
<dbReference type="InterPro" id="IPR036396">
    <property type="entry name" value="Cyt_P450_sf"/>
</dbReference>
<dbReference type="SUPFAM" id="SSF48264">
    <property type="entry name" value="Cytochrome P450"/>
    <property type="match status" value="1"/>
</dbReference>
<evidence type="ECO:0000256" key="9">
    <source>
        <dbReference type="ARBA" id="ARBA00023004"/>
    </source>
</evidence>
<feature type="transmembrane region" description="Helical" evidence="12">
    <location>
        <begin position="73"/>
        <end position="96"/>
    </location>
</feature>
<keyword evidence="9" id="KW-0408">Iron</keyword>
<keyword evidence="7 12" id="KW-1133">Transmembrane helix</keyword>
<dbReference type="PANTHER" id="PTHR24305:SF112">
    <property type="entry name" value="L-ORNITHINE-N5-MONOOXYGENASE (EUROFUNG)"/>
    <property type="match status" value="1"/>
</dbReference>
<dbReference type="InterPro" id="IPR001128">
    <property type="entry name" value="Cyt_P450"/>
</dbReference>
<evidence type="ECO:0000256" key="3">
    <source>
        <dbReference type="ARBA" id="ARBA00010617"/>
    </source>
</evidence>
<evidence type="ECO:0000256" key="12">
    <source>
        <dbReference type="SAM" id="Phobius"/>
    </source>
</evidence>
<dbReference type="InterPro" id="IPR002401">
    <property type="entry name" value="Cyt_P450_E_grp-I"/>
</dbReference>
<evidence type="ECO:0000256" key="8">
    <source>
        <dbReference type="ARBA" id="ARBA00023002"/>
    </source>
</evidence>
<dbReference type="PANTHER" id="PTHR24305">
    <property type="entry name" value="CYTOCHROME P450"/>
    <property type="match status" value="1"/>
</dbReference>
<keyword evidence="5 12" id="KW-0812">Transmembrane</keyword>
<evidence type="ECO:0000313" key="14">
    <source>
        <dbReference type="Proteomes" id="UP000241462"/>
    </source>
</evidence>
<evidence type="ECO:0000256" key="4">
    <source>
        <dbReference type="ARBA" id="ARBA00022617"/>
    </source>
</evidence>
<evidence type="ECO:0000256" key="2">
    <source>
        <dbReference type="ARBA" id="ARBA00004370"/>
    </source>
</evidence>
<dbReference type="GO" id="GO:0016705">
    <property type="term" value="F:oxidoreductase activity, acting on paired donors, with incorporation or reduction of molecular oxygen"/>
    <property type="evidence" value="ECO:0007669"/>
    <property type="project" value="InterPro"/>
</dbReference>
<dbReference type="EMBL" id="KZ678394">
    <property type="protein sequence ID" value="PSR97179.1"/>
    <property type="molecule type" value="Genomic_DNA"/>
</dbReference>
<dbReference type="GO" id="GO:0005506">
    <property type="term" value="F:iron ion binding"/>
    <property type="evidence" value="ECO:0007669"/>
    <property type="project" value="InterPro"/>
</dbReference>
<keyword evidence="4" id="KW-0349">Heme</keyword>
<dbReference type="GO" id="GO:0004497">
    <property type="term" value="F:monooxygenase activity"/>
    <property type="evidence" value="ECO:0007669"/>
    <property type="project" value="UniProtKB-KW"/>
</dbReference>
<reference evidence="13 14" key="1">
    <citation type="journal article" date="2018" name="Mycol. Prog.">
        <title>Coniella lustricola, a new species from submerged detritus.</title>
        <authorList>
            <person name="Raudabaugh D.B."/>
            <person name="Iturriaga T."/>
            <person name="Carver A."/>
            <person name="Mondo S."/>
            <person name="Pangilinan J."/>
            <person name="Lipzen A."/>
            <person name="He G."/>
            <person name="Amirebrahimi M."/>
            <person name="Grigoriev I.V."/>
            <person name="Miller A.N."/>
        </authorList>
    </citation>
    <scope>NUCLEOTIDE SEQUENCE [LARGE SCALE GENOMIC DNA]</scope>
    <source>
        <strain evidence="13 14">B22-T-1</strain>
    </source>
</reference>
<dbReference type="InParanoid" id="A0A2T3AG78"/>
<dbReference type="PRINTS" id="PR00385">
    <property type="entry name" value="P450"/>
</dbReference>
<organism evidence="13 14">
    <name type="scientific">Coniella lustricola</name>
    <dbReference type="NCBI Taxonomy" id="2025994"/>
    <lineage>
        <taxon>Eukaryota</taxon>
        <taxon>Fungi</taxon>
        <taxon>Dikarya</taxon>
        <taxon>Ascomycota</taxon>
        <taxon>Pezizomycotina</taxon>
        <taxon>Sordariomycetes</taxon>
        <taxon>Sordariomycetidae</taxon>
        <taxon>Diaporthales</taxon>
        <taxon>Schizoparmaceae</taxon>
        <taxon>Coniella</taxon>
    </lineage>
</organism>